<protein>
    <submittedName>
        <fullName evidence="2">Uncharacterized protein</fullName>
    </submittedName>
</protein>
<organism evidence="2">
    <name type="scientific">Rhizophora mucronata</name>
    <name type="common">Asiatic mangrove</name>
    <dbReference type="NCBI Taxonomy" id="61149"/>
    <lineage>
        <taxon>Eukaryota</taxon>
        <taxon>Viridiplantae</taxon>
        <taxon>Streptophyta</taxon>
        <taxon>Embryophyta</taxon>
        <taxon>Tracheophyta</taxon>
        <taxon>Spermatophyta</taxon>
        <taxon>Magnoliopsida</taxon>
        <taxon>eudicotyledons</taxon>
        <taxon>Gunneridae</taxon>
        <taxon>Pentapetalae</taxon>
        <taxon>rosids</taxon>
        <taxon>fabids</taxon>
        <taxon>Malpighiales</taxon>
        <taxon>Rhizophoraceae</taxon>
        <taxon>Rhizophora</taxon>
    </lineage>
</organism>
<accession>A0A2P2PLB5</accession>
<keyword evidence="1" id="KW-1133">Transmembrane helix</keyword>
<feature type="transmembrane region" description="Helical" evidence="1">
    <location>
        <begin position="6"/>
        <end position="35"/>
    </location>
</feature>
<reference evidence="2" key="1">
    <citation type="submission" date="2018-02" db="EMBL/GenBank/DDBJ databases">
        <title>Rhizophora mucronata_Transcriptome.</title>
        <authorList>
            <person name="Meera S.P."/>
            <person name="Sreeshan A."/>
            <person name="Augustine A."/>
        </authorList>
    </citation>
    <scope>NUCLEOTIDE SEQUENCE</scope>
    <source>
        <tissue evidence="2">Leaf</tissue>
    </source>
</reference>
<keyword evidence="1" id="KW-0472">Membrane</keyword>
<evidence type="ECO:0000256" key="1">
    <source>
        <dbReference type="SAM" id="Phobius"/>
    </source>
</evidence>
<sequence length="38" mass="4253">MSVIFFVQILAFVCFFLLSLCAFNGILHLLGFSLLGEE</sequence>
<dbReference type="EMBL" id="GGEC01075070">
    <property type="protein sequence ID" value="MBX55554.1"/>
    <property type="molecule type" value="Transcribed_RNA"/>
</dbReference>
<name>A0A2P2PLB5_RHIMU</name>
<dbReference type="AlphaFoldDB" id="A0A2P2PLB5"/>
<keyword evidence="1" id="KW-0812">Transmembrane</keyword>
<evidence type="ECO:0000313" key="2">
    <source>
        <dbReference type="EMBL" id="MBX55554.1"/>
    </source>
</evidence>
<proteinExistence type="predicted"/>